<dbReference type="SUPFAM" id="SSF52540">
    <property type="entry name" value="P-loop containing nucleoside triphosphate hydrolases"/>
    <property type="match status" value="1"/>
</dbReference>
<dbReference type="Gene3D" id="3.40.50.300">
    <property type="entry name" value="P-loop containing nucleotide triphosphate hydrolases"/>
    <property type="match status" value="1"/>
</dbReference>
<dbReference type="PANTHER" id="PTHR30050:SF4">
    <property type="entry name" value="ATP-BINDING PROTEIN RV3427C IN INSERTION SEQUENCE-RELATED"/>
    <property type="match status" value="1"/>
</dbReference>
<organism evidence="2 3">
    <name type="scientific">Candidatus Schekmanbacteria bacterium GWA2_38_11</name>
    <dbReference type="NCBI Taxonomy" id="1817876"/>
    <lineage>
        <taxon>Bacteria</taxon>
        <taxon>Candidatus Schekmaniibacteriota</taxon>
    </lineage>
</organism>
<dbReference type="Pfam" id="PF01695">
    <property type="entry name" value="IstB_IS21"/>
    <property type="match status" value="1"/>
</dbReference>
<dbReference type="EMBL" id="MGDB01000118">
    <property type="protein sequence ID" value="OGL39462.1"/>
    <property type="molecule type" value="Genomic_DNA"/>
</dbReference>
<reference evidence="2 3" key="1">
    <citation type="journal article" date="2016" name="Nat. Commun.">
        <title>Thousands of microbial genomes shed light on interconnected biogeochemical processes in an aquifer system.</title>
        <authorList>
            <person name="Anantharaman K."/>
            <person name="Brown C.T."/>
            <person name="Hug L.A."/>
            <person name="Sharon I."/>
            <person name="Castelle C.J."/>
            <person name="Probst A.J."/>
            <person name="Thomas B.C."/>
            <person name="Singh A."/>
            <person name="Wilkins M.J."/>
            <person name="Karaoz U."/>
            <person name="Brodie E.L."/>
            <person name="Williams K.H."/>
            <person name="Hubbard S.S."/>
            <person name="Banfield J.F."/>
        </authorList>
    </citation>
    <scope>NUCLEOTIDE SEQUENCE [LARGE SCALE GENOMIC DNA]</scope>
</reference>
<gene>
    <name evidence="2" type="ORF">A2042_02195</name>
</gene>
<feature type="domain" description="IstB-like ATP-binding" evidence="1">
    <location>
        <begin position="40"/>
        <end position="242"/>
    </location>
</feature>
<evidence type="ECO:0000313" key="2">
    <source>
        <dbReference type="EMBL" id="OGL39462.1"/>
    </source>
</evidence>
<dbReference type="GO" id="GO:0006260">
    <property type="term" value="P:DNA replication"/>
    <property type="evidence" value="ECO:0007669"/>
    <property type="project" value="TreeGrafter"/>
</dbReference>
<protein>
    <recommendedName>
        <fullName evidence="1">IstB-like ATP-binding domain-containing protein</fullName>
    </recommendedName>
</protein>
<dbReference type="AlphaFoldDB" id="A0A1F7RD56"/>
<dbReference type="InterPro" id="IPR027417">
    <property type="entry name" value="P-loop_NTPase"/>
</dbReference>
<proteinExistence type="predicted"/>
<dbReference type="InterPro" id="IPR002611">
    <property type="entry name" value="IstB_ATP-bd"/>
</dbReference>
<accession>A0A1F7RD56</accession>
<evidence type="ECO:0000313" key="3">
    <source>
        <dbReference type="Proteomes" id="UP000178526"/>
    </source>
</evidence>
<evidence type="ECO:0000259" key="1">
    <source>
        <dbReference type="Pfam" id="PF01695"/>
    </source>
</evidence>
<comment type="caution">
    <text evidence="2">The sequence shown here is derived from an EMBL/GenBank/DDBJ whole genome shotgun (WGS) entry which is preliminary data.</text>
</comment>
<sequence length="249" mass="28702">MEALSRKECSVCNDTGWAELVVEGVQRVSRCECRRSKFKKRILEQARIPGRYRGCDLESYENHDPTQRSAKGTAEQFVKVYPEVDAGLFFIGSCGVGKTHLSVAIIQALINTKGIPCIFFDFWDLLKTIQQTYDSNSEISESEVLIPVLNKEVVLLDDLGSHKVTDWRRDMLTYIINKRYNEKKITIITSNFIPSDKAGKRSNSEEDTLEERIGERLVSRLYEMCRVIEIKGKDYRRQIRQAAHRSTLR</sequence>
<dbReference type="Proteomes" id="UP000178526">
    <property type="component" value="Unassembled WGS sequence"/>
</dbReference>
<name>A0A1F7RD56_9BACT</name>
<dbReference type="PANTHER" id="PTHR30050">
    <property type="entry name" value="CHROMOSOMAL REPLICATION INITIATOR PROTEIN DNAA"/>
    <property type="match status" value="1"/>
</dbReference>
<dbReference type="GO" id="GO:0005524">
    <property type="term" value="F:ATP binding"/>
    <property type="evidence" value="ECO:0007669"/>
    <property type="project" value="InterPro"/>
</dbReference>